<dbReference type="RefSeq" id="XP_002680324.1">
    <property type="nucleotide sequence ID" value="XM_002680278.1"/>
</dbReference>
<dbReference type="VEuPathDB" id="AmoebaDB:NAEGRDRAFT_64450"/>
<accession>D2V6I5</accession>
<evidence type="ECO:0000313" key="2">
    <source>
        <dbReference type="EMBL" id="EFC47580.1"/>
    </source>
</evidence>
<sequence length="110" mass="12621">MSITILNNMTKLLSSIIVSPPIPWNQDQTHDILDQCSYAYPLYISRINRIPPHQSWRVYVLGFIFGFGLLCYVVAFSLTIWRRNKQPLKDRSVFLLLISGVTGSIALAYM</sequence>
<gene>
    <name evidence="2" type="ORF">NAEGRDRAFT_64450</name>
</gene>
<dbReference type="AlphaFoldDB" id="D2V6I5"/>
<dbReference type="Proteomes" id="UP000006671">
    <property type="component" value="Unassembled WGS sequence"/>
</dbReference>
<feature type="transmembrane region" description="Helical" evidence="1">
    <location>
        <begin position="58"/>
        <end position="81"/>
    </location>
</feature>
<keyword evidence="3" id="KW-1185">Reference proteome</keyword>
<dbReference type="GeneID" id="8861770"/>
<name>D2V6I5_NAEGR</name>
<dbReference type="EMBL" id="GG738854">
    <property type="protein sequence ID" value="EFC47580.1"/>
    <property type="molecule type" value="Genomic_DNA"/>
</dbReference>
<keyword evidence="1" id="KW-0812">Transmembrane</keyword>
<proteinExistence type="predicted"/>
<keyword evidence="1" id="KW-0472">Membrane</keyword>
<feature type="transmembrane region" description="Helical" evidence="1">
    <location>
        <begin position="93"/>
        <end position="109"/>
    </location>
</feature>
<organism evidence="3">
    <name type="scientific">Naegleria gruberi</name>
    <name type="common">Amoeba</name>
    <dbReference type="NCBI Taxonomy" id="5762"/>
    <lineage>
        <taxon>Eukaryota</taxon>
        <taxon>Discoba</taxon>
        <taxon>Heterolobosea</taxon>
        <taxon>Tetramitia</taxon>
        <taxon>Eutetramitia</taxon>
        <taxon>Vahlkampfiidae</taxon>
        <taxon>Naegleria</taxon>
    </lineage>
</organism>
<dbReference type="InParanoid" id="D2V6I5"/>
<protein>
    <submittedName>
        <fullName evidence="2">Predicted protein</fullName>
    </submittedName>
</protein>
<dbReference type="KEGG" id="ngr:NAEGRDRAFT_64450"/>
<reference evidence="2 3" key="1">
    <citation type="journal article" date="2010" name="Cell">
        <title>The genome of Naegleria gruberi illuminates early eukaryotic versatility.</title>
        <authorList>
            <person name="Fritz-Laylin L.K."/>
            <person name="Prochnik S.E."/>
            <person name="Ginger M.L."/>
            <person name="Dacks J.B."/>
            <person name="Carpenter M.L."/>
            <person name="Field M.C."/>
            <person name="Kuo A."/>
            <person name="Paredez A."/>
            <person name="Chapman J."/>
            <person name="Pham J."/>
            <person name="Shu S."/>
            <person name="Neupane R."/>
            <person name="Cipriano M."/>
            <person name="Mancuso J."/>
            <person name="Tu H."/>
            <person name="Salamov A."/>
            <person name="Lindquist E."/>
            <person name="Shapiro H."/>
            <person name="Lucas S."/>
            <person name="Grigoriev I.V."/>
            <person name="Cande W.Z."/>
            <person name="Fulton C."/>
            <person name="Rokhsar D.S."/>
            <person name="Dawson S.C."/>
        </authorList>
    </citation>
    <scope>NUCLEOTIDE SEQUENCE [LARGE SCALE GENOMIC DNA]</scope>
    <source>
        <strain evidence="2 3">NEG-M</strain>
    </source>
</reference>
<evidence type="ECO:0000313" key="3">
    <source>
        <dbReference type="Proteomes" id="UP000006671"/>
    </source>
</evidence>
<evidence type="ECO:0000256" key="1">
    <source>
        <dbReference type="SAM" id="Phobius"/>
    </source>
</evidence>
<keyword evidence="1" id="KW-1133">Transmembrane helix</keyword>